<dbReference type="EMBL" id="AMWN01000004">
    <property type="protein sequence ID" value="EXJ87799.1"/>
    <property type="molecule type" value="Genomic_DNA"/>
</dbReference>
<keyword evidence="2" id="KW-0472">Membrane</keyword>
<dbReference type="HOGENOM" id="CLU_116849_1_0_1"/>
<keyword evidence="4" id="KW-1185">Reference proteome</keyword>
<organism evidence="3 4">
    <name type="scientific">Capronia coronata CBS 617.96</name>
    <dbReference type="NCBI Taxonomy" id="1182541"/>
    <lineage>
        <taxon>Eukaryota</taxon>
        <taxon>Fungi</taxon>
        <taxon>Dikarya</taxon>
        <taxon>Ascomycota</taxon>
        <taxon>Pezizomycotina</taxon>
        <taxon>Eurotiomycetes</taxon>
        <taxon>Chaetothyriomycetidae</taxon>
        <taxon>Chaetothyriales</taxon>
        <taxon>Herpotrichiellaceae</taxon>
        <taxon>Capronia</taxon>
    </lineage>
</organism>
<evidence type="ECO:0000313" key="4">
    <source>
        <dbReference type="Proteomes" id="UP000019484"/>
    </source>
</evidence>
<feature type="region of interest" description="Disordered" evidence="1">
    <location>
        <begin position="83"/>
        <end position="126"/>
    </location>
</feature>
<name>W9YZS7_9EURO</name>
<accession>W9YZS7</accession>
<dbReference type="GeneID" id="19159604"/>
<protein>
    <submittedName>
        <fullName evidence="3">Uncharacterized protein</fullName>
    </submittedName>
</protein>
<evidence type="ECO:0000256" key="2">
    <source>
        <dbReference type="SAM" id="Phobius"/>
    </source>
</evidence>
<dbReference type="Proteomes" id="UP000019484">
    <property type="component" value="Unassembled WGS sequence"/>
</dbReference>
<dbReference type="RefSeq" id="XP_007723805.1">
    <property type="nucleotide sequence ID" value="XM_007725615.1"/>
</dbReference>
<keyword evidence="2" id="KW-0812">Transmembrane</keyword>
<evidence type="ECO:0000313" key="3">
    <source>
        <dbReference type="EMBL" id="EXJ87799.1"/>
    </source>
</evidence>
<keyword evidence="2" id="KW-1133">Transmembrane helix</keyword>
<comment type="caution">
    <text evidence="3">The sequence shown here is derived from an EMBL/GenBank/DDBJ whole genome shotgun (WGS) entry which is preliminary data.</text>
</comment>
<reference evidence="3 4" key="1">
    <citation type="submission" date="2013-03" db="EMBL/GenBank/DDBJ databases">
        <title>The Genome Sequence of Capronia coronata CBS 617.96.</title>
        <authorList>
            <consortium name="The Broad Institute Genomics Platform"/>
            <person name="Cuomo C."/>
            <person name="de Hoog S."/>
            <person name="Gorbushina A."/>
            <person name="Walker B."/>
            <person name="Young S.K."/>
            <person name="Zeng Q."/>
            <person name="Gargeya S."/>
            <person name="Fitzgerald M."/>
            <person name="Haas B."/>
            <person name="Abouelleil A."/>
            <person name="Allen A.W."/>
            <person name="Alvarado L."/>
            <person name="Arachchi H.M."/>
            <person name="Berlin A.M."/>
            <person name="Chapman S.B."/>
            <person name="Gainer-Dewar J."/>
            <person name="Goldberg J."/>
            <person name="Griggs A."/>
            <person name="Gujja S."/>
            <person name="Hansen M."/>
            <person name="Howarth C."/>
            <person name="Imamovic A."/>
            <person name="Ireland A."/>
            <person name="Larimer J."/>
            <person name="McCowan C."/>
            <person name="Murphy C."/>
            <person name="Pearson M."/>
            <person name="Poon T.W."/>
            <person name="Priest M."/>
            <person name="Roberts A."/>
            <person name="Saif S."/>
            <person name="Shea T."/>
            <person name="Sisk P."/>
            <person name="Sykes S."/>
            <person name="Wortman J."/>
            <person name="Nusbaum C."/>
            <person name="Birren B."/>
        </authorList>
    </citation>
    <scope>NUCLEOTIDE SEQUENCE [LARGE SCALE GENOMIC DNA]</scope>
    <source>
        <strain evidence="3 4">CBS 617.96</strain>
    </source>
</reference>
<dbReference type="OrthoDB" id="5309803at2759"/>
<sequence>MAWYSILPSHLTAYETWIIRAFLVLAIINIAPWIIAIVYDLIYYVGRRAWHEVPIWGGRARGQRRPRAPSLRDRTRNASIAEMIKSAAHPAEDGQSAGDGHHKTHVVDAGTGSDDEGDGEGVEGDT</sequence>
<dbReference type="AlphaFoldDB" id="W9YZS7"/>
<feature type="transmembrane region" description="Helical" evidence="2">
    <location>
        <begin position="17"/>
        <end position="42"/>
    </location>
</feature>
<proteinExistence type="predicted"/>
<dbReference type="eggNOG" id="ENOG502SU96">
    <property type="taxonomic scope" value="Eukaryota"/>
</dbReference>
<evidence type="ECO:0000256" key="1">
    <source>
        <dbReference type="SAM" id="MobiDB-lite"/>
    </source>
</evidence>
<feature type="compositionally biased region" description="Acidic residues" evidence="1">
    <location>
        <begin position="113"/>
        <end position="126"/>
    </location>
</feature>
<gene>
    <name evidence="3" type="ORF">A1O1_04726</name>
</gene>